<comment type="catalytic activity">
    <reaction evidence="11">
        <text>(6S)-5-methyl-5,6,7,8-tetrahydrofolate + NAD(+) = (6R)-5,10-methylene-5,6,7,8-tetrahydrofolate + NADH + H(+)</text>
        <dbReference type="Rhea" id="RHEA:19821"/>
        <dbReference type="ChEBI" id="CHEBI:15378"/>
        <dbReference type="ChEBI" id="CHEBI:15636"/>
        <dbReference type="ChEBI" id="CHEBI:18608"/>
        <dbReference type="ChEBI" id="CHEBI:57540"/>
        <dbReference type="ChEBI" id="CHEBI:57945"/>
        <dbReference type="EC" id="1.5.1.54"/>
    </reaction>
    <physiologicalReaction direction="right-to-left" evidence="11">
        <dbReference type="Rhea" id="RHEA:19823"/>
    </physiologicalReaction>
</comment>
<sequence>MKLSEIFKTGKPTLSFEFFPARNEKAAETFNQTIEDLVELKPDFVSVTFGAGGSTKEGSYELVKKLKKEKELEVVAYLAAFALKKDEINAVLNSYQDLGIENILALRGDPPKDADVTQVSAESFKYASELAAFIHQNYSFCLGVAGYPEGHIEAPSLKKDIEYLKHKVDQGVDFIIAQFFYDNVCFFDFRERCQKSGINIPVLPGIMPVYSVKMMEMLAGSCGAKIPEKLRKGISELPEGDTKALVDFGIEYATGQCEELLKEGARGLHFYTMDKSESTVGIVKGLRNRGFLTI</sequence>
<evidence type="ECO:0000256" key="11">
    <source>
        <dbReference type="ARBA" id="ARBA00048628"/>
    </source>
</evidence>
<evidence type="ECO:0000256" key="8">
    <source>
        <dbReference type="ARBA" id="ARBA00023027"/>
    </source>
</evidence>
<organism evidence="13 14">
    <name type="scientific">Desulfofarcimen acetoxidans (strain ATCC 49208 / DSM 771 / KCTC 5769 / VKM B-1644 / 5575)</name>
    <name type="common">Desulfotomaculum acetoxidans</name>
    <dbReference type="NCBI Taxonomy" id="485916"/>
    <lineage>
        <taxon>Bacteria</taxon>
        <taxon>Bacillati</taxon>
        <taxon>Bacillota</taxon>
        <taxon>Clostridia</taxon>
        <taxon>Eubacteriales</taxon>
        <taxon>Peptococcaceae</taxon>
        <taxon>Desulfofarcimen</taxon>
    </lineage>
</organism>
<evidence type="ECO:0000256" key="6">
    <source>
        <dbReference type="ARBA" id="ARBA00022827"/>
    </source>
</evidence>
<accession>C8W5Z9</accession>
<dbReference type="InterPro" id="IPR029041">
    <property type="entry name" value="FAD-linked_oxidoreductase-like"/>
</dbReference>
<dbReference type="AlphaFoldDB" id="C8W5Z9"/>
<dbReference type="GO" id="GO:0071949">
    <property type="term" value="F:FAD binding"/>
    <property type="evidence" value="ECO:0007669"/>
    <property type="project" value="TreeGrafter"/>
</dbReference>
<dbReference type="STRING" id="485916.Dtox_0534"/>
<dbReference type="Proteomes" id="UP000002217">
    <property type="component" value="Chromosome"/>
</dbReference>
<dbReference type="HOGENOM" id="CLU_025841_0_2_9"/>
<dbReference type="OrthoDB" id="9812555at2"/>
<protein>
    <recommendedName>
        <fullName evidence="12">Methylenetetrahydrofolate reductase</fullName>
        <ecNumber evidence="12">1.5.1.54</ecNumber>
    </recommendedName>
</protein>
<evidence type="ECO:0000256" key="2">
    <source>
        <dbReference type="ARBA" id="ARBA00004777"/>
    </source>
</evidence>
<dbReference type="InterPro" id="IPR003171">
    <property type="entry name" value="Mehydrof_redctse-like"/>
</dbReference>
<dbReference type="GO" id="GO:0005829">
    <property type="term" value="C:cytosol"/>
    <property type="evidence" value="ECO:0007669"/>
    <property type="project" value="InterPro"/>
</dbReference>
<evidence type="ECO:0000256" key="7">
    <source>
        <dbReference type="ARBA" id="ARBA00023002"/>
    </source>
</evidence>
<evidence type="ECO:0000256" key="5">
    <source>
        <dbReference type="ARBA" id="ARBA00022630"/>
    </source>
</evidence>
<dbReference type="CDD" id="cd00537">
    <property type="entry name" value="MTHFR"/>
    <property type="match status" value="1"/>
</dbReference>
<evidence type="ECO:0000313" key="14">
    <source>
        <dbReference type="Proteomes" id="UP000002217"/>
    </source>
</evidence>
<proteinExistence type="inferred from homology"/>
<keyword evidence="14" id="KW-1185">Reference proteome</keyword>
<keyword evidence="5 12" id="KW-0285">Flavoprotein</keyword>
<keyword evidence="4" id="KW-0028">Amino-acid biosynthesis</keyword>
<dbReference type="EC" id="1.5.1.54" evidence="12"/>
<dbReference type="KEGG" id="dae:Dtox_0534"/>
<dbReference type="GO" id="GO:0009086">
    <property type="term" value="P:methionine biosynthetic process"/>
    <property type="evidence" value="ECO:0007669"/>
    <property type="project" value="UniProtKB-KW"/>
</dbReference>
<evidence type="ECO:0000256" key="10">
    <source>
        <dbReference type="ARBA" id="ARBA00034478"/>
    </source>
</evidence>
<evidence type="ECO:0000256" key="3">
    <source>
        <dbReference type="ARBA" id="ARBA00006743"/>
    </source>
</evidence>
<dbReference type="Gene3D" id="3.20.20.220">
    <property type="match status" value="1"/>
</dbReference>
<keyword evidence="9" id="KW-0486">Methionine biosynthesis</keyword>
<dbReference type="NCBIfam" id="TIGR00676">
    <property type="entry name" value="fadh2"/>
    <property type="match status" value="1"/>
</dbReference>
<dbReference type="GO" id="GO:0106312">
    <property type="term" value="F:methylenetetrahydrofolate reductase (NADH) activity"/>
    <property type="evidence" value="ECO:0007669"/>
    <property type="project" value="UniProtKB-EC"/>
</dbReference>
<dbReference type="eggNOG" id="COG0685">
    <property type="taxonomic scope" value="Bacteria"/>
</dbReference>
<dbReference type="SUPFAM" id="SSF51730">
    <property type="entry name" value="FAD-linked oxidoreductase"/>
    <property type="match status" value="1"/>
</dbReference>
<dbReference type="UniPathway" id="UPA00193"/>
<evidence type="ECO:0000313" key="13">
    <source>
        <dbReference type="EMBL" id="ACV61454.1"/>
    </source>
</evidence>
<reference evidence="13 14" key="1">
    <citation type="journal article" date="2009" name="Stand. Genomic Sci.">
        <title>Complete genome sequence of Desulfotomaculum acetoxidans type strain (5575).</title>
        <authorList>
            <person name="Spring S."/>
            <person name="Lapidus A."/>
            <person name="Schroder M."/>
            <person name="Gleim D."/>
            <person name="Sims D."/>
            <person name="Meincke L."/>
            <person name="Glavina Del Rio T."/>
            <person name="Tice H."/>
            <person name="Copeland A."/>
            <person name="Cheng J.F."/>
            <person name="Lucas S."/>
            <person name="Chen F."/>
            <person name="Nolan M."/>
            <person name="Bruce D."/>
            <person name="Goodwin L."/>
            <person name="Pitluck S."/>
            <person name="Ivanova N."/>
            <person name="Mavromatis K."/>
            <person name="Mikhailova N."/>
            <person name="Pati A."/>
            <person name="Chen A."/>
            <person name="Palaniappan K."/>
            <person name="Land M."/>
            <person name="Hauser L."/>
            <person name="Chang Y.J."/>
            <person name="Jeffries C.D."/>
            <person name="Chain P."/>
            <person name="Saunders E."/>
            <person name="Brettin T."/>
            <person name="Detter J.C."/>
            <person name="Goker M."/>
            <person name="Bristow J."/>
            <person name="Eisen J.A."/>
            <person name="Markowitz V."/>
            <person name="Hugenholtz P."/>
            <person name="Kyrpides N.C."/>
            <person name="Klenk H.P."/>
            <person name="Han C."/>
        </authorList>
    </citation>
    <scope>NUCLEOTIDE SEQUENCE [LARGE SCALE GENOMIC DNA]</scope>
    <source>
        <strain evidence="14">ATCC 49208 / DSM 771 / VKM B-1644</strain>
    </source>
</reference>
<dbReference type="PANTHER" id="PTHR45754:SF3">
    <property type="entry name" value="METHYLENETETRAHYDROFOLATE REDUCTASE (NADPH)"/>
    <property type="match status" value="1"/>
</dbReference>
<dbReference type="EMBL" id="CP001720">
    <property type="protein sequence ID" value="ACV61454.1"/>
    <property type="molecule type" value="Genomic_DNA"/>
</dbReference>
<evidence type="ECO:0000256" key="1">
    <source>
        <dbReference type="ARBA" id="ARBA00001974"/>
    </source>
</evidence>
<comment type="similarity">
    <text evidence="3 12">Belongs to the methylenetetrahydrofolate reductase family.</text>
</comment>
<evidence type="ECO:0000256" key="9">
    <source>
        <dbReference type="ARBA" id="ARBA00023167"/>
    </source>
</evidence>
<dbReference type="PANTHER" id="PTHR45754">
    <property type="entry name" value="METHYLENETETRAHYDROFOLATE REDUCTASE"/>
    <property type="match status" value="1"/>
</dbReference>
<dbReference type="InterPro" id="IPR004620">
    <property type="entry name" value="MTHF_reductase_bac"/>
</dbReference>
<dbReference type="GO" id="GO:0035999">
    <property type="term" value="P:tetrahydrofolate interconversion"/>
    <property type="evidence" value="ECO:0007669"/>
    <property type="project" value="UniProtKB-UniPathway"/>
</dbReference>
<name>C8W5Z9_DESAS</name>
<comment type="pathway">
    <text evidence="2 12">One-carbon metabolism; tetrahydrofolate interconversion.</text>
</comment>
<evidence type="ECO:0000256" key="4">
    <source>
        <dbReference type="ARBA" id="ARBA00022605"/>
    </source>
</evidence>
<keyword evidence="8" id="KW-0520">NAD</keyword>
<gene>
    <name evidence="13" type="ordered locus">Dtox_0534</name>
</gene>
<keyword evidence="7 12" id="KW-0560">Oxidoreductase</keyword>
<comment type="cofactor">
    <cofactor evidence="1 12">
        <name>FAD</name>
        <dbReference type="ChEBI" id="CHEBI:57692"/>
    </cofactor>
</comment>
<keyword evidence="6 12" id="KW-0274">FAD</keyword>
<dbReference type="Pfam" id="PF02219">
    <property type="entry name" value="MTHFR"/>
    <property type="match status" value="1"/>
</dbReference>
<evidence type="ECO:0000256" key="12">
    <source>
        <dbReference type="RuleBase" id="RU003862"/>
    </source>
</evidence>
<comment type="pathway">
    <text evidence="10">Amino-acid biosynthesis; L-methionine biosynthesis via de novo pathway.</text>
</comment>
<dbReference type="RefSeq" id="WP_015756173.1">
    <property type="nucleotide sequence ID" value="NC_013216.1"/>
</dbReference>